<keyword evidence="4" id="KW-0460">Magnesium</keyword>
<keyword evidence="1" id="KW-0540">Nuclease</keyword>
<accession>A0A317D6K2</accession>
<dbReference type="InterPro" id="IPR029060">
    <property type="entry name" value="PIN-like_dom_sf"/>
</dbReference>
<gene>
    <name evidence="7" type="ORF">DKT69_29545</name>
</gene>
<evidence type="ECO:0000256" key="4">
    <source>
        <dbReference type="ARBA" id="ARBA00022842"/>
    </source>
</evidence>
<evidence type="ECO:0000256" key="1">
    <source>
        <dbReference type="ARBA" id="ARBA00022722"/>
    </source>
</evidence>
<dbReference type="AlphaFoldDB" id="A0A317D6K2"/>
<keyword evidence="3" id="KW-0378">Hydrolase</keyword>
<evidence type="ECO:0000256" key="5">
    <source>
        <dbReference type="SAM" id="MobiDB-lite"/>
    </source>
</evidence>
<reference evidence="7 8" key="1">
    <citation type="submission" date="2018-05" db="EMBL/GenBank/DDBJ databases">
        <title>Micromonosporas from Atacama Desert.</title>
        <authorList>
            <person name="Carro L."/>
            <person name="Golinska P."/>
            <person name="Klenk H.-P."/>
            <person name="Goodfellow M."/>
        </authorList>
    </citation>
    <scope>NUCLEOTIDE SEQUENCE [LARGE SCALE GENOMIC DNA]</scope>
    <source>
        <strain evidence="7 8">4G51</strain>
    </source>
</reference>
<dbReference type="SUPFAM" id="SSF88723">
    <property type="entry name" value="PIN domain-like"/>
    <property type="match status" value="1"/>
</dbReference>
<dbReference type="GO" id="GO:0016787">
    <property type="term" value="F:hydrolase activity"/>
    <property type="evidence" value="ECO:0007669"/>
    <property type="project" value="UniProtKB-KW"/>
</dbReference>
<feature type="domain" description="PIN" evidence="6">
    <location>
        <begin position="42"/>
        <end position="186"/>
    </location>
</feature>
<evidence type="ECO:0000313" key="8">
    <source>
        <dbReference type="Proteomes" id="UP000246050"/>
    </source>
</evidence>
<dbReference type="EMBL" id="QGKS01000364">
    <property type="protein sequence ID" value="PWR10194.1"/>
    <property type="molecule type" value="Genomic_DNA"/>
</dbReference>
<evidence type="ECO:0000256" key="3">
    <source>
        <dbReference type="ARBA" id="ARBA00022801"/>
    </source>
</evidence>
<proteinExistence type="predicted"/>
<dbReference type="GO" id="GO:0046872">
    <property type="term" value="F:metal ion binding"/>
    <property type="evidence" value="ECO:0007669"/>
    <property type="project" value="UniProtKB-KW"/>
</dbReference>
<evidence type="ECO:0000259" key="6">
    <source>
        <dbReference type="Pfam" id="PF13638"/>
    </source>
</evidence>
<dbReference type="Gene3D" id="3.40.50.1010">
    <property type="entry name" value="5'-nuclease"/>
    <property type="match status" value="1"/>
</dbReference>
<keyword evidence="2" id="KW-0479">Metal-binding</keyword>
<comment type="caution">
    <text evidence="7">The sequence shown here is derived from an EMBL/GenBank/DDBJ whole genome shotgun (WGS) entry which is preliminary data.</text>
</comment>
<sequence length="213" mass="23104">MCWLGGRAGQPPAAAVVRRPPGDRSWGRRSVRCFGAEYVHLVVLDTNVYLHHERKLEDLNLADELGLGIATIRLVVPMVIVNELVKAKLTGGDKSYRAGYSVAYIDRVVQAGGQLCAADYDANPPHGEVRVNVLLDPMGHVRLPINDDEIVDRAVALAAFSGRPVRLVTFDTGMAMRARAANLKVYKLDQPPPPPKRQPGGGQAPTARAKTRG</sequence>
<dbReference type="Proteomes" id="UP000246050">
    <property type="component" value="Unassembled WGS sequence"/>
</dbReference>
<organism evidence="7 8">
    <name type="scientific">Micromonospora sicca</name>
    <dbReference type="NCBI Taxonomy" id="2202420"/>
    <lineage>
        <taxon>Bacteria</taxon>
        <taxon>Bacillati</taxon>
        <taxon>Actinomycetota</taxon>
        <taxon>Actinomycetes</taxon>
        <taxon>Micromonosporales</taxon>
        <taxon>Micromonosporaceae</taxon>
        <taxon>Micromonospora</taxon>
    </lineage>
</organism>
<dbReference type="GO" id="GO:0004518">
    <property type="term" value="F:nuclease activity"/>
    <property type="evidence" value="ECO:0007669"/>
    <property type="project" value="UniProtKB-KW"/>
</dbReference>
<evidence type="ECO:0000313" key="7">
    <source>
        <dbReference type="EMBL" id="PWR10194.1"/>
    </source>
</evidence>
<evidence type="ECO:0000256" key="2">
    <source>
        <dbReference type="ARBA" id="ARBA00022723"/>
    </source>
</evidence>
<protein>
    <recommendedName>
        <fullName evidence="6">PIN domain-containing protein</fullName>
    </recommendedName>
</protein>
<feature type="region of interest" description="Disordered" evidence="5">
    <location>
        <begin position="187"/>
        <end position="213"/>
    </location>
</feature>
<name>A0A317D6K2_9ACTN</name>
<dbReference type="InterPro" id="IPR002716">
    <property type="entry name" value="PIN_dom"/>
</dbReference>
<dbReference type="Pfam" id="PF13638">
    <property type="entry name" value="PIN_4"/>
    <property type="match status" value="1"/>
</dbReference>